<gene>
    <name evidence="3" type="ORF">EAH82_12065</name>
</gene>
<dbReference type="Proteomes" id="UP000319212">
    <property type="component" value="Unassembled WGS sequence"/>
</dbReference>
<dbReference type="RefSeq" id="WP_140842157.1">
    <property type="nucleotide sequence ID" value="NZ_RCZI01000003.1"/>
</dbReference>
<dbReference type="EMBL" id="RCZI01000003">
    <property type="protein sequence ID" value="TPG27510.1"/>
    <property type="molecule type" value="Genomic_DNA"/>
</dbReference>
<organism evidence="3 4">
    <name type="scientific">Variovorax guangxiensis</name>
    <dbReference type="NCBI Taxonomy" id="1775474"/>
    <lineage>
        <taxon>Bacteria</taxon>
        <taxon>Pseudomonadati</taxon>
        <taxon>Pseudomonadota</taxon>
        <taxon>Betaproteobacteria</taxon>
        <taxon>Burkholderiales</taxon>
        <taxon>Comamonadaceae</taxon>
        <taxon>Variovorax</taxon>
    </lineage>
</organism>
<evidence type="ECO:0000256" key="1">
    <source>
        <dbReference type="SAM" id="MobiDB-lite"/>
    </source>
</evidence>
<accession>A0A502DS23</accession>
<dbReference type="AlphaFoldDB" id="A0A502DS23"/>
<evidence type="ECO:0000313" key="3">
    <source>
        <dbReference type="EMBL" id="TPG27510.1"/>
    </source>
</evidence>
<evidence type="ECO:0000256" key="2">
    <source>
        <dbReference type="SAM" id="Phobius"/>
    </source>
</evidence>
<feature type="transmembrane region" description="Helical" evidence="2">
    <location>
        <begin position="6"/>
        <end position="25"/>
    </location>
</feature>
<sequence length="62" mass="6813">MGNIDFSAVGLVLAVVTGIGSYVLGRHLRKGRAAKRQAKERAAAHATQSRQVRRARERGERK</sequence>
<proteinExistence type="predicted"/>
<keyword evidence="2" id="KW-0812">Transmembrane</keyword>
<reference evidence="3 4" key="1">
    <citation type="journal article" date="2019" name="Environ. Microbiol.">
        <title>Species interactions and distinct microbial communities in high Arctic permafrost affected cryosols are associated with the CH4 and CO2 gas fluxes.</title>
        <authorList>
            <person name="Altshuler I."/>
            <person name="Hamel J."/>
            <person name="Turney S."/>
            <person name="Magnuson E."/>
            <person name="Levesque R."/>
            <person name="Greer C."/>
            <person name="Whyte L.G."/>
        </authorList>
    </citation>
    <scope>NUCLEOTIDE SEQUENCE [LARGE SCALE GENOMIC DNA]</scope>
    <source>
        <strain evidence="3 4">S06.C</strain>
    </source>
</reference>
<name>A0A502DS23_9BURK</name>
<comment type="caution">
    <text evidence="3">The sequence shown here is derived from an EMBL/GenBank/DDBJ whole genome shotgun (WGS) entry which is preliminary data.</text>
</comment>
<protein>
    <submittedName>
        <fullName evidence="3">Uncharacterized protein</fullName>
    </submittedName>
</protein>
<keyword evidence="2" id="KW-1133">Transmembrane helix</keyword>
<feature type="region of interest" description="Disordered" evidence="1">
    <location>
        <begin position="34"/>
        <end position="62"/>
    </location>
</feature>
<keyword evidence="2" id="KW-0472">Membrane</keyword>
<evidence type="ECO:0000313" key="4">
    <source>
        <dbReference type="Proteomes" id="UP000319212"/>
    </source>
</evidence>